<dbReference type="RefSeq" id="WP_217940123.1">
    <property type="nucleotide sequence ID" value="NZ_JAHTGR010000001.1"/>
</dbReference>
<evidence type="ECO:0000259" key="2">
    <source>
        <dbReference type="Pfam" id="PF00135"/>
    </source>
</evidence>
<reference evidence="4" key="2">
    <citation type="submission" date="2022-03" db="EMBL/GenBank/DDBJ databases">
        <title>Genome Encyclopedia of Bacteria and Archaea VI: Functional Genomics of Type Strains.</title>
        <authorList>
            <person name="Whitman W."/>
        </authorList>
    </citation>
    <scope>NUCLEOTIDE SEQUENCE</scope>
    <source>
        <strain evidence="4">HSC-15S17</strain>
    </source>
</reference>
<dbReference type="InterPro" id="IPR019826">
    <property type="entry name" value="Carboxylesterase_B_AS"/>
</dbReference>
<gene>
    <name evidence="3" type="ORF">KVP70_00785</name>
    <name evidence="4" type="ORF">L1274_000423</name>
</gene>
<dbReference type="InterPro" id="IPR050309">
    <property type="entry name" value="Type-B_Carboxylest/Lipase"/>
</dbReference>
<keyword evidence="1 4" id="KW-0378">Hydrolase</keyword>
<evidence type="ECO:0000313" key="5">
    <source>
        <dbReference type="Proteomes" id="UP001155901"/>
    </source>
</evidence>
<keyword evidence="6" id="KW-1185">Reference proteome</keyword>
<organism evidence="3 5">
    <name type="scientific">Duganella violaceipulchra</name>
    <dbReference type="NCBI Taxonomy" id="2849652"/>
    <lineage>
        <taxon>Bacteria</taxon>
        <taxon>Pseudomonadati</taxon>
        <taxon>Pseudomonadota</taxon>
        <taxon>Betaproteobacteria</taxon>
        <taxon>Burkholderiales</taxon>
        <taxon>Oxalobacteraceae</taxon>
        <taxon>Telluria group</taxon>
        <taxon>Duganella</taxon>
    </lineage>
</organism>
<evidence type="ECO:0000256" key="1">
    <source>
        <dbReference type="RuleBase" id="RU361235"/>
    </source>
</evidence>
<dbReference type="EMBL" id="JAHTGR010000001">
    <property type="protein sequence ID" value="MBV6319454.1"/>
    <property type="molecule type" value="Genomic_DNA"/>
</dbReference>
<protein>
    <recommendedName>
        <fullName evidence="1">Carboxylic ester hydrolase</fullName>
        <ecNumber evidence="1">3.1.1.-</ecNumber>
    </recommendedName>
</protein>
<dbReference type="InterPro" id="IPR019819">
    <property type="entry name" value="Carboxylesterase_B_CS"/>
</dbReference>
<dbReference type="EC" id="3.1.1.-" evidence="1"/>
<dbReference type="Proteomes" id="UP001162889">
    <property type="component" value="Unassembled WGS sequence"/>
</dbReference>
<dbReference type="AlphaFoldDB" id="A0AA41H4F4"/>
<sequence>MPDILLYAAGALALGALLWRLRRKSVTVAASPSTTAIPAADSLRHTALGHVVGRADRHHTHAWLGLPYAQPPVGPLRWKAPRPPQPWSGIREALVCGQPALQLGGPTLELPPDQWGQLAGSEDCLTLNVFAPQLTADEARTAGLPVMFWIHGGANTAGTAATYTTLRNLAGQDQVLVVSANYRLGILGWFSLDELAQDDDSPADRSGNFGTLDLVAALQWVRQHISAFGGDPDNVTVFGESAGGLNAYTLLASPLAKGLFHRAILQSPLAVSYSPAQARNYTDDALPGHALSSRELLCQWLQRDGGAADRTAAKALIASMAAADIADYVRALPPAALLAPITPGALSFYDAPCVIQDGHVLPAMPLAEVFADRSRYNAVPVIIGTNRDEYKLFMSNNPDYVRMLFGRIPLMRDRARYQRHAAYMSALWQAAGALEPASAMVASGHRDVWTYRFDWDEQPAVPLIAPRVLLGAAHVLDVAFVLRDLDGEFDPFRSFNASNLPGRKEVSDAMAGYWTHFARHGEPGCGPAGALPEWWRWSGDASAARLMVFDTSADGGTRMVAHENSLSTLKAALARDPALHDDPRERCELYGRMFLWSIFGGYEAPHALEAFALTHGYTGPTGQLRPSYWP</sequence>
<evidence type="ECO:0000313" key="4">
    <source>
        <dbReference type="EMBL" id="MCP2006735.1"/>
    </source>
</evidence>
<dbReference type="PROSITE" id="PS00941">
    <property type="entry name" value="CARBOXYLESTERASE_B_2"/>
    <property type="match status" value="1"/>
</dbReference>
<dbReference type="Pfam" id="PF00135">
    <property type="entry name" value="COesterase"/>
    <property type="match status" value="1"/>
</dbReference>
<name>A0AA41H4F4_9BURK</name>
<evidence type="ECO:0000313" key="3">
    <source>
        <dbReference type="EMBL" id="MBV6319454.1"/>
    </source>
</evidence>
<dbReference type="InterPro" id="IPR002018">
    <property type="entry name" value="CarbesteraseB"/>
</dbReference>
<dbReference type="PROSITE" id="PS00122">
    <property type="entry name" value="CARBOXYLESTERASE_B_1"/>
    <property type="match status" value="1"/>
</dbReference>
<comment type="caution">
    <text evidence="3">The sequence shown here is derived from an EMBL/GenBank/DDBJ whole genome shotgun (WGS) entry which is preliminary data.</text>
</comment>
<dbReference type="PANTHER" id="PTHR11559">
    <property type="entry name" value="CARBOXYLESTERASE"/>
    <property type="match status" value="1"/>
</dbReference>
<comment type="similarity">
    <text evidence="1">Belongs to the type-B carboxylesterase/lipase family.</text>
</comment>
<accession>A0AA41H4F4</accession>
<proteinExistence type="inferred from homology"/>
<dbReference type="Proteomes" id="UP001155901">
    <property type="component" value="Unassembled WGS sequence"/>
</dbReference>
<reference evidence="3" key="1">
    <citation type="submission" date="2021-07" db="EMBL/GenBank/DDBJ databases">
        <title>Characterization of violacein-producing bacteria and related species.</title>
        <authorList>
            <person name="Wilson H.S."/>
            <person name="De Leon M.E."/>
        </authorList>
    </citation>
    <scope>NUCLEOTIDE SEQUENCE</scope>
    <source>
        <strain evidence="3">HSC-15S17</strain>
    </source>
</reference>
<feature type="domain" description="Carboxylesterase type B" evidence="2">
    <location>
        <begin position="44"/>
        <end position="400"/>
    </location>
</feature>
<dbReference type="GO" id="GO:0016787">
    <property type="term" value="F:hydrolase activity"/>
    <property type="evidence" value="ECO:0007669"/>
    <property type="project" value="UniProtKB-KW"/>
</dbReference>
<dbReference type="EMBL" id="JALJZU010000001">
    <property type="protein sequence ID" value="MCP2006735.1"/>
    <property type="molecule type" value="Genomic_DNA"/>
</dbReference>
<evidence type="ECO:0000313" key="6">
    <source>
        <dbReference type="Proteomes" id="UP001162889"/>
    </source>
</evidence>